<evidence type="ECO:0000313" key="1">
    <source>
        <dbReference type="EMBL" id="TDL15045.1"/>
    </source>
</evidence>
<dbReference type="Proteomes" id="UP000294933">
    <property type="component" value="Unassembled WGS sequence"/>
</dbReference>
<keyword evidence="2" id="KW-1185">Reference proteome</keyword>
<dbReference type="AlphaFoldDB" id="A0A4Y7PII2"/>
<reference evidence="1 2" key="1">
    <citation type="submission" date="2018-06" db="EMBL/GenBank/DDBJ databases">
        <title>A transcriptomic atlas of mushroom development highlights an independent origin of complex multicellularity.</title>
        <authorList>
            <consortium name="DOE Joint Genome Institute"/>
            <person name="Krizsan K."/>
            <person name="Almasi E."/>
            <person name="Merenyi Z."/>
            <person name="Sahu N."/>
            <person name="Viragh M."/>
            <person name="Koszo T."/>
            <person name="Mondo S."/>
            <person name="Kiss B."/>
            <person name="Balint B."/>
            <person name="Kues U."/>
            <person name="Barry K."/>
            <person name="Hegedus J.C."/>
            <person name="Henrissat B."/>
            <person name="Johnson J."/>
            <person name="Lipzen A."/>
            <person name="Ohm R."/>
            <person name="Nagy I."/>
            <person name="Pangilinan J."/>
            <person name="Yan J."/>
            <person name="Xiong Y."/>
            <person name="Grigoriev I.V."/>
            <person name="Hibbett D.S."/>
            <person name="Nagy L.G."/>
        </authorList>
    </citation>
    <scope>NUCLEOTIDE SEQUENCE [LARGE SCALE GENOMIC DNA]</scope>
    <source>
        <strain evidence="1 2">SZMC22713</strain>
    </source>
</reference>
<proteinExistence type="predicted"/>
<organism evidence="1 2">
    <name type="scientific">Rickenella mellea</name>
    <dbReference type="NCBI Taxonomy" id="50990"/>
    <lineage>
        <taxon>Eukaryota</taxon>
        <taxon>Fungi</taxon>
        <taxon>Dikarya</taxon>
        <taxon>Basidiomycota</taxon>
        <taxon>Agaricomycotina</taxon>
        <taxon>Agaricomycetes</taxon>
        <taxon>Hymenochaetales</taxon>
        <taxon>Rickenellaceae</taxon>
        <taxon>Rickenella</taxon>
    </lineage>
</organism>
<name>A0A4Y7PII2_9AGAM</name>
<dbReference type="VEuPathDB" id="FungiDB:BD410DRAFT_139608"/>
<accession>A0A4Y7PII2</accession>
<evidence type="ECO:0000313" key="2">
    <source>
        <dbReference type="Proteomes" id="UP000294933"/>
    </source>
</evidence>
<dbReference type="EMBL" id="ML170293">
    <property type="protein sequence ID" value="TDL15045.1"/>
    <property type="molecule type" value="Genomic_DNA"/>
</dbReference>
<gene>
    <name evidence="1" type="ORF">BD410DRAFT_139608</name>
</gene>
<sequence length="74" mass="8725">MPVNYWSECHCVKWLASGTHYSPTSIARRKRRIRKTDRAHGRWWEDSTEDLSWSSPPPVFMGWLIVSFGMFVPV</sequence>
<protein>
    <submittedName>
        <fullName evidence="1">Uncharacterized protein</fullName>
    </submittedName>
</protein>